<accession>A0A8T0EVF7</accession>
<evidence type="ECO:0000313" key="2">
    <source>
        <dbReference type="Proteomes" id="UP000807504"/>
    </source>
</evidence>
<sequence length="132" mass="15051">MPKKGEIFWEVGKNLLKETWSKGECVSSPEFPITENCSLIVEFYPAGMTTDSPTFKLIRTNTEGALKMCFGSQLCHGITIVKMYRFEDVFNDGDSSSSKSWFLEDIGSLRLLKIFHSLPELCYRLIYTIMDA</sequence>
<comment type="caution">
    <text evidence="1">The sequence shown here is derived from an EMBL/GenBank/DDBJ whole genome shotgun (WGS) entry which is preliminary data.</text>
</comment>
<proteinExistence type="predicted"/>
<dbReference type="Proteomes" id="UP000807504">
    <property type="component" value="Unassembled WGS sequence"/>
</dbReference>
<name>A0A8T0EVF7_ARGBR</name>
<dbReference type="EMBL" id="JABXBU010001863">
    <property type="protein sequence ID" value="KAF8781731.1"/>
    <property type="molecule type" value="Genomic_DNA"/>
</dbReference>
<gene>
    <name evidence="1" type="ORF">HNY73_012100</name>
</gene>
<organism evidence="1 2">
    <name type="scientific">Argiope bruennichi</name>
    <name type="common">Wasp spider</name>
    <name type="synonym">Aranea bruennichi</name>
    <dbReference type="NCBI Taxonomy" id="94029"/>
    <lineage>
        <taxon>Eukaryota</taxon>
        <taxon>Metazoa</taxon>
        <taxon>Ecdysozoa</taxon>
        <taxon>Arthropoda</taxon>
        <taxon>Chelicerata</taxon>
        <taxon>Arachnida</taxon>
        <taxon>Araneae</taxon>
        <taxon>Araneomorphae</taxon>
        <taxon>Entelegynae</taxon>
        <taxon>Araneoidea</taxon>
        <taxon>Araneidae</taxon>
        <taxon>Argiope</taxon>
    </lineage>
</organism>
<reference evidence="1" key="1">
    <citation type="journal article" date="2020" name="bioRxiv">
        <title>Chromosome-level reference genome of the European wasp spider Argiope bruennichi: a resource for studies on range expansion and evolutionary adaptation.</title>
        <authorList>
            <person name="Sheffer M.M."/>
            <person name="Hoppe A."/>
            <person name="Krehenwinkel H."/>
            <person name="Uhl G."/>
            <person name="Kuss A.W."/>
            <person name="Jensen L."/>
            <person name="Jensen C."/>
            <person name="Gillespie R.G."/>
            <person name="Hoff K.J."/>
            <person name="Prost S."/>
        </authorList>
    </citation>
    <scope>NUCLEOTIDE SEQUENCE</scope>
</reference>
<reference evidence="1" key="2">
    <citation type="submission" date="2020-06" db="EMBL/GenBank/DDBJ databases">
        <authorList>
            <person name="Sheffer M."/>
        </authorList>
    </citation>
    <scope>NUCLEOTIDE SEQUENCE</scope>
</reference>
<evidence type="ECO:0000313" key="1">
    <source>
        <dbReference type="EMBL" id="KAF8781731.1"/>
    </source>
</evidence>
<dbReference type="AlphaFoldDB" id="A0A8T0EVF7"/>
<protein>
    <submittedName>
        <fullName evidence="1">Uncharacterized protein</fullName>
    </submittedName>
</protein>
<keyword evidence="2" id="KW-1185">Reference proteome</keyword>